<dbReference type="PANTHER" id="PTHR23177:SF62">
    <property type="entry name" value="RHO GTPASE ACTIVATION PROTEIN-RELATED"/>
    <property type="match status" value="1"/>
</dbReference>
<dbReference type="SUPFAM" id="SSF56112">
    <property type="entry name" value="Protein kinase-like (PK-like)"/>
    <property type="match status" value="1"/>
</dbReference>
<reference evidence="15 16" key="1">
    <citation type="journal article" date="2017" name="Plant Biotechnol. J.">
        <title>A comprehensive draft genome sequence for lupin (Lupinus angustifolius), an emerging health food: insights into plant-microbe interactions and legume evolution.</title>
        <authorList>
            <person name="Hane J.K."/>
            <person name="Ming Y."/>
            <person name="Kamphuis L.G."/>
            <person name="Nelson M.N."/>
            <person name="Garg G."/>
            <person name="Atkins C.A."/>
            <person name="Bayer P.E."/>
            <person name="Bravo A."/>
            <person name="Bringans S."/>
            <person name="Cannon S."/>
            <person name="Edwards D."/>
            <person name="Foley R."/>
            <person name="Gao L.L."/>
            <person name="Harrison M.J."/>
            <person name="Huang W."/>
            <person name="Hurgobin B."/>
            <person name="Li S."/>
            <person name="Liu C.W."/>
            <person name="McGrath A."/>
            <person name="Morahan G."/>
            <person name="Murray J."/>
            <person name="Weller J."/>
            <person name="Jian J."/>
            <person name="Singh K.B."/>
        </authorList>
    </citation>
    <scope>NUCLEOTIDE SEQUENCE [LARGE SCALE GENOMIC DNA]</scope>
    <source>
        <strain evidence="16">cv. Tanjil</strain>
        <tissue evidence="15">Whole plant</tissue>
    </source>
</reference>
<organism evidence="15 16">
    <name type="scientific">Lupinus angustifolius</name>
    <name type="common">Narrow-leaved blue lupine</name>
    <dbReference type="NCBI Taxonomy" id="3871"/>
    <lineage>
        <taxon>Eukaryota</taxon>
        <taxon>Viridiplantae</taxon>
        <taxon>Streptophyta</taxon>
        <taxon>Embryophyta</taxon>
        <taxon>Tracheophyta</taxon>
        <taxon>Spermatophyta</taxon>
        <taxon>Magnoliopsida</taxon>
        <taxon>eudicotyledons</taxon>
        <taxon>Gunneridae</taxon>
        <taxon>Pentapetalae</taxon>
        <taxon>rosids</taxon>
        <taxon>fabids</taxon>
        <taxon>Fabales</taxon>
        <taxon>Fabaceae</taxon>
        <taxon>Papilionoideae</taxon>
        <taxon>50 kb inversion clade</taxon>
        <taxon>genistoids sensu lato</taxon>
        <taxon>core genistoids</taxon>
        <taxon>Genisteae</taxon>
        <taxon>Lupinus</taxon>
    </lineage>
</organism>
<dbReference type="AlphaFoldDB" id="A0A4P1QVD7"/>
<evidence type="ECO:0000256" key="6">
    <source>
        <dbReference type="ARBA" id="ARBA00022729"/>
    </source>
</evidence>
<evidence type="ECO:0000256" key="2">
    <source>
        <dbReference type="ARBA" id="ARBA00022468"/>
    </source>
</evidence>
<accession>A0A4P1QVD7</accession>
<evidence type="ECO:0000256" key="4">
    <source>
        <dbReference type="ARBA" id="ARBA00022614"/>
    </source>
</evidence>
<dbReference type="GO" id="GO:0016020">
    <property type="term" value="C:membrane"/>
    <property type="evidence" value="ECO:0007669"/>
    <property type="project" value="UniProtKB-SubCell"/>
</dbReference>
<evidence type="ECO:0000313" key="15">
    <source>
        <dbReference type="EMBL" id="OIV95419.1"/>
    </source>
</evidence>
<name>A0A4P1QVD7_LUPAN</name>
<dbReference type="InterPro" id="IPR032675">
    <property type="entry name" value="LRR_dom_sf"/>
</dbReference>
<dbReference type="Gramene" id="OIV95419">
    <property type="protein sequence ID" value="OIV95419"/>
    <property type="gene ID" value="TanjilG_06881"/>
</dbReference>
<dbReference type="Gene3D" id="3.90.810.10">
    <property type="entry name" value="CRIB domain"/>
    <property type="match status" value="1"/>
</dbReference>
<dbReference type="InterPro" id="IPR011009">
    <property type="entry name" value="Kinase-like_dom_sf"/>
</dbReference>
<dbReference type="Pfam" id="PF13855">
    <property type="entry name" value="LRR_8"/>
    <property type="match status" value="1"/>
</dbReference>
<proteinExistence type="predicted"/>
<dbReference type="GO" id="GO:0005524">
    <property type="term" value="F:ATP binding"/>
    <property type="evidence" value="ECO:0007669"/>
    <property type="project" value="InterPro"/>
</dbReference>
<dbReference type="GO" id="GO:0004672">
    <property type="term" value="F:protein kinase activity"/>
    <property type="evidence" value="ECO:0007669"/>
    <property type="project" value="InterPro"/>
</dbReference>
<comment type="subcellular location">
    <subcellularLocation>
        <location evidence="1">Membrane</location>
        <topology evidence="1">Single-pass membrane protein</topology>
    </subcellularLocation>
</comment>
<dbReference type="FunFam" id="3.80.10.10:FF:000722">
    <property type="entry name" value="Leucine-rich repeat receptor-like protein kinase"/>
    <property type="match status" value="1"/>
</dbReference>
<dbReference type="SMART" id="SM00285">
    <property type="entry name" value="PBD"/>
    <property type="match status" value="1"/>
</dbReference>
<gene>
    <name evidence="15" type="ORF">TanjilG_06881</name>
</gene>
<dbReference type="PROSITE" id="PS50108">
    <property type="entry name" value="CRIB"/>
    <property type="match status" value="1"/>
</dbReference>
<feature type="domain" description="Rho-GAP" evidence="14">
    <location>
        <begin position="119"/>
        <end position="300"/>
    </location>
</feature>
<dbReference type="InterPro" id="IPR008936">
    <property type="entry name" value="Rho_GTPase_activation_prot"/>
</dbReference>
<dbReference type="Gene3D" id="3.30.200.20">
    <property type="entry name" value="Phosphorylase Kinase, domain 1"/>
    <property type="match status" value="1"/>
</dbReference>
<dbReference type="PROSITE" id="PS50238">
    <property type="entry name" value="RHOGAP"/>
    <property type="match status" value="1"/>
</dbReference>
<dbReference type="InterPro" id="IPR001245">
    <property type="entry name" value="Ser-Thr/Tyr_kinase_cat_dom"/>
</dbReference>
<keyword evidence="9 11" id="KW-0472">Membrane</keyword>
<dbReference type="Pfam" id="PF00620">
    <property type="entry name" value="RhoGAP"/>
    <property type="match status" value="1"/>
</dbReference>
<dbReference type="Gene3D" id="1.10.510.10">
    <property type="entry name" value="Transferase(Phosphotransferase) domain 1"/>
    <property type="match status" value="1"/>
</dbReference>
<evidence type="ECO:0000259" key="14">
    <source>
        <dbReference type="PROSITE" id="PS50238"/>
    </source>
</evidence>
<dbReference type="SUPFAM" id="SSF52058">
    <property type="entry name" value="L domain-like"/>
    <property type="match status" value="1"/>
</dbReference>
<dbReference type="FunFam" id="1.10.555.10:FF:000046">
    <property type="entry name" value="Rho GTPase-activating protein 5"/>
    <property type="match status" value="1"/>
</dbReference>
<dbReference type="CDD" id="cd00159">
    <property type="entry name" value="RhoGAP"/>
    <property type="match status" value="1"/>
</dbReference>
<dbReference type="EMBL" id="CM007376">
    <property type="protein sequence ID" value="OIV95419.1"/>
    <property type="molecule type" value="Genomic_DNA"/>
</dbReference>
<evidence type="ECO:0000256" key="8">
    <source>
        <dbReference type="ARBA" id="ARBA00022989"/>
    </source>
</evidence>
<dbReference type="FunFam" id="3.80.10.10:FF:000129">
    <property type="entry name" value="Leucine-rich repeat receptor-like kinase"/>
    <property type="match status" value="1"/>
</dbReference>
<dbReference type="Proteomes" id="UP000188354">
    <property type="component" value="Chromosome LG16"/>
</dbReference>
<dbReference type="InterPro" id="IPR036936">
    <property type="entry name" value="CRIB_dom_sf"/>
</dbReference>
<keyword evidence="7" id="KW-0677">Repeat</keyword>
<evidence type="ECO:0000256" key="3">
    <source>
        <dbReference type="ARBA" id="ARBA00022553"/>
    </source>
</evidence>
<evidence type="ECO:0000259" key="13">
    <source>
        <dbReference type="PROSITE" id="PS50108"/>
    </source>
</evidence>
<dbReference type="InterPro" id="IPR001611">
    <property type="entry name" value="Leu-rich_rpt"/>
</dbReference>
<keyword evidence="16" id="KW-1185">Reference proteome</keyword>
<feature type="domain" description="Protein kinase" evidence="12">
    <location>
        <begin position="673"/>
        <end position="980"/>
    </location>
</feature>
<keyword evidence="3" id="KW-0597">Phosphoprotein</keyword>
<dbReference type="InterPro" id="IPR000198">
    <property type="entry name" value="RhoGAP_dom"/>
</dbReference>
<dbReference type="PROSITE" id="PS50011">
    <property type="entry name" value="PROTEIN_KINASE_DOM"/>
    <property type="match status" value="1"/>
</dbReference>
<evidence type="ECO:0000256" key="10">
    <source>
        <dbReference type="SAM" id="MobiDB-lite"/>
    </source>
</evidence>
<dbReference type="CDD" id="cd00132">
    <property type="entry name" value="CRIB"/>
    <property type="match status" value="1"/>
</dbReference>
<dbReference type="SUPFAM" id="SSF48350">
    <property type="entry name" value="GTPase activation domain, GAP"/>
    <property type="match status" value="1"/>
</dbReference>
<dbReference type="InterPro" id="IPR044785">
    <property type="entry name" value="RopGAP1-5"/>
</dbReference>
<evidence type="ECO:0000256" key="1">
    <source>
        <dbReference type="ARBA" id="ARBA00004167"/>
    </source>
</evidence>
<evidence type="ECO:0008006" key="17">
    <source>
        <dbReference type="Google" id="ProtNLM"/>
    </source>
</evidence>
<dbReference type="InterPro" id="IPR013210">
    <property type="entry name" value="LRR_N_plant-typ"/>
</dbReference>
<dbReference type="Pfam" id="PF00786">
    <property type="entry name" value="PBD"/>
    <property type="match status" value="1"/>
</dbReference>
<dbReference type="InterPro" id="IPR000095">
    <property type="entry name" value="CRIB_dom"/>
</dbReference>
<evidence type="ECO:0000259" key="12">
    <source>
        <dbReference type="PROSITE" id="PS50011"/>
    </source>
</evidence>
<evidence type="ECO:0000256" key="11">
    <source>
        <dbReference type="SAM" id="Phobius"/>
    </source>
</evidence>
<feature type="compositionally biased region" description="Basic and acidic residues" evidence="10">
    <location>
        <begin position="334"/>
        <end position="348"/>
    </location>
</feature>
<dbReference type="STRING" id="3871.A0A4P1QVD7"/>
<dbReference type="SMART" id="SM00324">
    <property type="entry name" value="RhoGAP"/>
    <property type="match status" value="1"/>
</dbReference>
<feature type="region of interest" description="Disordered" evidence="10">
    <location>
        <begin position="302"/>
        <end position="348"/>
    </location>
</feature>
<keyword evidence="4" id="KW-0433">Leucine-rich repeat</keyword>
<dbReference type="InterPro" id="IPR000719">
    <property type="entry name" value="Prot_kinase_dom"/>
</dbReference>
<dbReference type="Pfam" id="PF00560">
    <property type="entry name" value="LRR_1"/>
    <property type="match status" value="1"/>
</dbReference>
<evidence type="ECO:0000256" key="7">
    <source>
        <dbReference type="ARBA" id="ARBA00022737"/>
    </source>
</evidence>
<dbReference type="Pfam" id="PF08263">
    <property type="entry name" value="LRRNT_2"/>
    <property type="match status" value="1"/>
</dbReference>
<evidence type="ECO:0000256" key="5">
    <source>
        <dbReference type="ARBA" id="ARBA00022692"/>
    </source>
</evidence>
<dbReference type="Gene3D" id="3.80.10.10">
    <property type="entry name" value="Ribonuclease Inhibitor"/>
    <property type="match status" value="2"/>
</dbReference>
<keyword evidence="5 11" id="KW-0812">Transmembrane</keyword>
<dbReference type="Gene3D" id="1.10.555.10">
    <property type="entry name" value="Rho GTPase activation protein"/>
    <property type="match status" value="1"/>
</dbReference>
<dbReference type="GO" id="GO:0005096">
    <property type="term" value="F:GTPase activator activity"/>
    <property type="evidence" value="ECO:0007669"/>
    <property type="project" value="UniProtKB-KW"/>
</dbReference>
<keyword evidence="6" id="KW-0732">Signal</keyword>
<feature type="region of interest" description="Disordered" evidence="10">
    <location>
        <begin position="568"/>
        <end position="597"/>
    </location>
</feature>
<dbReference type="PANTHER" id="PTHR23177">
    <property type="entry name" value="MKIAA1688 PROTEIN"/>
    <property type="match status" value="1"/>
</dbReference>
<keyword evidence="8 11" id="KW-1133">Transmembrane helix</keyword>
<protein>
    <recommendedName>
        <fullName evidence="17">Protein kinase domain-containing protein</fullName>
    </recommendedName>
</protein>
<feature type="transmembrane region" description="Helical" evidence="11">
    <location>
        <begin position="601"/>
        <end position="623"/>
    </location>
</feature>
<keyword evidence="2" id="KW-0343">GTPase activation</keyword>
<evidence type="ECO:0000313" key="16">
    <source>
        <dbReference type="Proteomes" id="UP000188354"/>
    </source>
</evidence>
<dbReference type="Pfam" id="PF07714">
    <property type="entry name" value="PK_Tyr_Ser-Thr"/>
    <property type="match status" value="1"/>
</dbReference>
<feature type="domain" description="CRIB" evidence="13">
    <location>
        <begin position="74"/>
        <end position="87"/>
    </location>
</feature>
<dbReference type="GO" id="GO:0007165">
    <property type="term" value="P:signal transduction"/>
    <property type="evidence" value="ECO:0007669"/>
    <property type="project" value="InterPro"/>
</dbReference>
<evidence type="ECO:0000256" key="9">
    <source>
        <dbReference type="ARBA" id="ARBA00023136"/>
    </source>
</evidence>
<sequence length="980" mass="107020">MTGTVIVSMNGGCGGGKGRRVTKTSEYEEVEEEQNQVSPVAVLLAALRKSMVACSVESPNDVISTVHHHHKMEIGWPTNVKHVSHVTFDRFNGFLGLPLELELDIPCPVPSASVSVFGVSAESMQCSYDSKGNSVPTILLLMQERLYSQEGLKAEGIFRINPENSQEEHLRDQLNKGIVPDDIDVHCLAGLIKAWFRELPSGVLDGLSPEQVLQCNTEEESVQLVKQLKPTESALLNWAIDLMTDVVVEEEYNKMDARNIAMVFAPNMTQMSDPLTALMHAVQVMNLLKTLILKTLREREETTTSGYSSMSCHSSDRQSEDEYDDSQQEMDTSGELRRTKSDYDDDHVHYNHSSEEEALKSAITFDPNGALKTWSQTDPTPCNWNGVVCFQNRVTQLALPNNSLTGYLPSELGLLTSLKRLSLPHNNFSNSIPINLFNATNLVVLDLSHNSLSGFIPSEIHSLRLLRHVDISSNSLTGSLPESLSELIGLVGTLNLSFNHFSGGVPASLGKLPVAVSIDLRYNNLTGKIPQVGSLLNQGPTAFSGNPGLCGFPLQNACPEAEKPPGIVTSTQYEPQNPKAVSSGGEEEKGTGGSGGRGGSVAVAVISGISLFVAVVSLSLWIFRRRLNALEEGNLRKGKLEIGVGNDLGGEGQNGKFVVIDEGFGLELEDLLRASAYVVGKSRSGIVYKVVGAGKGLGGAASATVVAVRRLSEGDDATWRFKEFESEVEAIARIRHPNVVPLRAYYFAHDEKLIITDFIRNGSLSTALHGGPSNSLPPLSWAVRLKIAQEAARGLTYIHEFSGRKYVHGNLKSTKILLDDDLRPYISGFGLTRLSLGTTKCTTLAPKRQNSNQSSLSSAMGSMTASNYYLAPEVRMAGGKFTQKCDVYSFGLVLLELLTGKQHNFGLENDDMVLECFVRKAFKEEQPLSEIIDPTLLPEVYAKKQVVAAFHVALNCTELDPELRPRMRTVYESLDRIKIQ</sequence>